<dbReference type="HOGENOM" id="CLU_016931_0_0_7"/>
<gene>
    <name evidence="3" type="ordered locus">Ddes_0253</name>
</gene>
<keyword evidence="1" id="KW-1133">Transmembrane helix</keyword>
<proteinExistence type="predicted"/>
<organism evidence="3">
    <name type="scientific">Desulfovibrio desulfuricans (strain ATCC 27774 / DSM 6949 / MB)</name>
    <dbReference type="NCBI Taxonomy" id="525146"/>
    <lineage>
        <taxon>Bacteria</taxon>
        <taxon>Pseudomonadati</taxon>
        <taxon>Thermodesulfobacteriota</taxon>
        <taxon>Desulfovibrionia</taxon>
        <taxon>Desulfovibrionales</taxon>
        <taxon>Desulfovibrionaceae</taxon>
        <taxon>Desulfovibrio</taxon>
    </lineage>
</organism>
<dbReference type="eggNOG" id="COG5283">
    <property type="taxonomic scope" value="Bacteria"/>
</dbReference>
<dbReference type="NCBIfam" id="TIGR01760">
    <property type="entry name" value="tape_meas_TP901"/>
    <property type="match status" value="1"/>
</dbReference>
<dbReference type="InterPro" id="IPR010090">
    <property type="entry name" value="Phage_tape_meas"/>
</dbReference>
<dbReference type="KEGG" id="dds:Ddes_0253"/>
<protein>
    <submittedName>
        <fullName evidence="3">Phage tail tape measure protein, TP901 family</fullName>
    </submittedName>
</protein>
<feature type="transmembrane region" description="Helical" evidence="1">
    <location>
        <begin position="504"/>
        <end position="524"/>
    </location>
</feature>
<name>B8J331_DESDA</name>
<feature type="transmembrane region" description="Helical" evidence="1">
    <location>
        <begin position="381"/>
        <end position="406"/>
    </location>
</feature>
<feature type="domain" description="Phage tail tape measure protein" evidence="2">
    <location>
        <begin position="94"/>
        <end position="286"/>
    </location>
</feature>
<evidence type="ECO:0000259" key="2">
    <source>
        <dbReference type="Pfam" id="PF10145"/>
    </source>
</evidence>
<feature type="transmembrane region" description="Helical" evidence="1">
    <location>
        <begin position="426"/>
        <end position="450"/>
    </location>
</feature>
<dbReference type="STRING" id="525146.Ddes_0253"/>
<feature type="transmembrane region" description="Helical" evidence="1">
    <location>
        <begin position="462"/>
        <end position="483"/>
    </location>
</feature>
<dbReference type="AlphaFoldDB" id="B8J331"/>
<evidence type="ECO:0000313" key="3">
    <source>
        <dbReference type="EMBL" id="ACL48168.1"/>
    </source>
</evidence>
<keyword evidence="1" id="KW-0472">Membrane</keyword>
<sequence length="617" mass="66101">MATKLEKLFFAIGVQDGASSKIAKLQANISTLADRAKGAFIGMGSAAMGLAGTALSIKALAGPAIELNHALGEVEALGVDSKGLKILQTEAGRFAMQYGKSATDVIKSSTAIQEQVDGLTAKELATFTTASNVLAMASRSSVDSMTGYVSKMHGLFETQAGNMGQARWAEQMVGQTAFVTKAFKAKGEEISAGFDALGNRAVRAGISAGEQMAVIAAAQRDMGGTAAGEQYKLLVDKARTAGRALGVSFTDQQGHMLSMVDILERVRAKYGDTLTTAQQASLGKALGDEKAGAFLNTLLSKQGELTRVIKDVSTVTNMDGARASARQTTDAFQRFGASLDYVKTNFMQKLLPTLERWTHKASDHLDTINKWITKYPNVARVIGYVVLALLSLAAVVAVGTMAFNLFKLASMPVVGAIKGITSVFKLLTVAIRANPIGFLIWALIMCVMYWDEVSASIGKVWGLLRGFFESLGPIGAPFVLLMDTLAERWRLFTDLFKDFSWTKLLRFAIASVLTPLEFFINAIGKLLSHVPGMSEKAEKLMNWKAANLVDMPSTPEDLEVESLKQSKTLQVQQGGVMPSGGSSSTMNNNGRSVTIGEQHIHVENATDMNDFWTMGLG</sequence>
<evidence type="ECO:0000256" key="1">
    <source>
        <dbReference type="SAM" id="Phobius"/>
    </source>
</evidence>
<accession>B8J331</accession>
<dbReference type="Pfam" id="PF10145">
    <property type="entry name" value="PhageMin_Tail"/>
    <property type="match status" value="1"/>
</dbReference>
<dbReference type="EMBL" id="CP001358">
    <property type="protein sequence ID" value="ACL48168.1"/>
    <property type="molecule type" value="Genomic_DNA"/>
</dbReference>
<reference evidence="3" key="1">
    <citation type="submission" date="2009-01" db="EMBL/GenBank/DDBJ databases">
        <title>Complete sequence of Desulfovibrio desulfuricans subsp. desulfuricans str. ATCC 27774.</title>
        <authorList>
            <consortium name="US DOE Joint Genome Institute"/>
            <person name="Lucas S."/>
            <person name="Copeland A."/>
            <person name="Lapidus A."/>
            <person name="Glavina del Rio T."/>
            <person name="Tice H."/>
            <person name="Bruce D."/>
            <person name="Goodwin L."/>
            <person name="Pitluck S."/>
            <person name="Sims D."/>
            <person name="Lu M."/>
            <person name="Kiss H."/>
            <person name="Meineke L."/>
            <person name="Brettin T."/>
            <person name="Detter J.C."/>
            <person name="Han C."/>
            <person name="Larimer F."/>
            <person name="Land M."/>
            <person name="Hauser L."/>
            <person name="Kyrpides N."/>
            <person name="Ovchinnikova G."/>
            <person name="Hazen T.C."/>
        </authorList>
    </citation>
    <scope>NUCLEOTIDE SEQUENCE [LARGE SCALE GENOMIC DNA]</scope>
    <source>
        <strain evidence="3">ATCC 27774</strain>
    </source>
</reference>
<keyword evidence="1" id="KW-0812">Transmembrane</keyword>